<sequence length="43" mass="4836">IDLHLQAEEASPTVQNNFVLKVIQLKEIFDVRHSVFIIGNTGT</sequence>
<dbReference type="AlphaFoldDB" id="A0A820LAF3"/>
<dbReference type="InterPro" id="IPR027417">
    <property type="entry name" value="P-loop_NTPase"/>
</dbReference>
<dbReference type="Gene3D" id="3.40.50.300">
    <property type="entry name" value="P-loop containing nucleotide triphosphate hydrolases"/>
    <property type="match status" value="1"/>
</dbReference>
<dbReference type="Proteomes" id="UP000663836">
    <property type="component" value="Unassembled WGS sequence"/>
</dbReference>
<accession>A0A820LAF3</accession>
<gene>
    <name evidence="1" type="ORF">JBS370_LOCUS41990</name>
</gene>
<feature type="non-terminal residue" evidence="1">
    <location>
        <position position="1"/>
    </location>
</feature>
<evidence type="ECO:0000313" key="2">
    <source>
        <dbReference type="Proteomes" id="UP000663836"/>
    </source>
</evidence>
<protein>
    <submittedName>
        <fullName evidence="1">Uncharacterized protein</fullName>
    </submittedName>
</protein>
<feature type="non-terminal residue" evidence="1">
    <location>
        <position position="43"/>
    </location>
</feature>
<reference evidence="1" key="1">
    <citation type="submission" date="2021-02" db="EMBL/GenBank/DDBJ databases">
        <authorList>
            <person name="Nowell W R."/>
        </authorList>
    </citation>
    <scope>NUCLEOTIDE SEQUENCE</scope>
</reference>
<dbReference type="EMBL" id="CAJOBD010051584">
    <property type="protein sequence ID" value="CAF4353188.1"/>
    <property type="molecule type" value="Genomic_DNA"/>
</dbReference>
<proteinExistence type="predicted"/>
<comment type="caution">
    <text evidence="1">The sequence shown here is derived from an EMBL/GenBank/DDBJ whole genome shotgun (WGS) entry which is preliminary data.</text>
</comment>
<name>A0A820LAF3_9BILA</name>
<evidence type="ECO:0000313" key="1">
    <source>
        <dbReference type="EMBL" id="CAF4353188.1"/>
    </source>
</evidence>
<organism evidence="1 2">
    <name type="scientific">Rotaria sordida</name>
    <dbReference type="NCBI Taxonomy" id="392033"/>
    <lineage>
        <taxon>Eukaryota</taxon>
        <taxon>Metazoa</taxon>
        <taxon>Spiralia</taxon>
        <taxon>Gnathifera</taxon>
        <taxon>Rotifera</taxon>
        <taxon>Eurotatoria</taxon>
        <taxon>Bdelloidea</taxon>
        <taxon>Philodinida</taxon>
        <taxon>Philodinidae</taxon>
        <taxon>Rotaria</taxon>
    </lineage>
</organism>